<feature type="compositionally biased region" description="Basic and acidic residues" evidence="1">
    <location>
        <begin position="79"/>
        <end position="90"/>
    </location>
</feature>
<dbReference type="EMBL" id="JBBPBN010000564">
    <property type="protein sequence ID" value="KAK8484512.1"/>
    <property type="molecule type" value="Genomic_DNA"/>
</dbReference>
<evidence type="ECO:0000313" key="2">
    <source>
        <dbReference type="EMBL" id="KAK8484512.1"/>
    </source>
</evidence>
<evidence type="ECO:0000256" key="1">
    <source>
        <dbReference type="SAM" id="MobiDB-lite"/>
    </source>
</evidence>
<name>A0ABR1ZUX0_9ROSI</name>
<dbReference type="Proteomes" id="UP001396334">
    <property type="component" value="Unassembled WGS sequence"/>
</dbReference>
<protein>
    <submittedName>
        <fullName evidence="2">Uncharacterized protein</fullName>
    </submittedName>
</protein>
<feature type="region of interest" description="Disordered" evidence="1">
    <location>
        <begin position="41"/>
        <end position="126"/>
    </location>
</feature>
<reference evidence="2 3" key="1">
    <citation type="journal article" date="2024" name="G3 (Bethesda)">
        <title>Genome assembly of Hibiscus sabdariffa L. provides insights into metabolisms of medicinal natural products.</title>
        <authorList>
            <person name="Kim T."/>
        </authorList>
    </citation>
    <scope>NUCLEOTIDE SEQUENCE [LARGE SCALE GENOMIC DNA]</scope>
    <source>
        <strain evidence="2">TK-2024</strain>
        <tissue evidence="2">Old leaves</tissue>
    </source>
</reference>
<feature type="compositionally biased region" description="Polar residues" evidence="1">
    <location>
        <begin position="58"/>
        <end position="75"/>
    </location>
</feature>
<sequence length="126" mass="13802">MGCVVSMPKVGTTSPCLGKNAGATSVVDGVRLVLPTEQVLPVNKMDSAEDEVERDDNNQFPRSPSFNVSFTNDNIQGYDDEKAEKGKQECDVENNDNKGQGSSDGTRKRGTTRKELKSVKQKFKVF</sequence>
<accession>A0ABR1ZUX0</accession>
<evidence type="ECO:0000313" key="3">
    <source>
        <dbReference type="Proteomes" id="UP001396334"/>
    </source>
</evidence>
<organism evidence="2 3">
    <name type="scientific">Hibiscus sabdariffa</name>
    <name type="common">roselle</name>
    <dbReference type="NCBI Taxonomy" id="183260"/>
    <lineage>
        <taxon>Eukaryota</taxon>
        <taxon>Viridiplantae</taxon>
        <taxon>Streptophyta</taxon>
        <taxon>Embryophyta</taxon>
        <taxon>Tracheophyta</taxon>
        <taxon>Spermatophyta</taxon>
        <taxon>Magnoliopsida</taxon>
        <taxon>eudicotyledons</taxon>
        <taxon>Gunneridae</taxon>
        <taxon>Pentapetalae</taxon>
        <taxon>rosids</taxon>
        <taxon>malvids</taxon>
        <taxon>Malvales</taxon>
        <taxon>Malvaceae</taxon>
        <taxon>Malvoideae</taxon>
        <taxon>Hibiscus</taxon>
    </lineage>
</organism>
<gene>
    <name evidence="2" type="ORF">V6N11_021495</name>
</gene>
<comment type="caution">
    <text evidence="2">The sequence shown here is derived from an EMBL/GenBank/DDBJ whole genome shotgun (WGS) entry which is preliminary data.</text>
</comment>
<proteinExistence type="predicted"/>
<keyword evidence="3" id="KW-1185">Reference proteome</keyword>